<sequence>MEKLIYDTLVTTAQKGSLIKVLGGIFAAGAFTGLVVTKACGNAMVKRNIRKQEEADKDLKIVEVK</sequence>
<dbReference type="AlphaFoldDB" id="A0A1H6UE77"/>
<dbReference type="RefSeq" id="WP_033162884.1">
    <property type="nucleotide sequence ID" value="NZ_CACVPP010000020.1"/>
</dbReference>
<evidence type="ECO:0000313" key="3">
    <source>
        <dbReference type="Proteomes" id="UP000183028"/>
    </source>
</evidence>
<evidence type="ECO:0000313" key="2">
    <source>
        <dbReference type="EMBL" id="SEI86132.1"/>
    </source>
</evidence>
<keyword evidence="1" id="KW-1133">Transmembrane helix</keyword>
<dbReference type="OrthoDB" id="9880305at2"/>
<evidence type="ECO:0000256" key="1">
    <source>
        <dbReference type="SAM" id="Phobius"/>
    </source>
</evidence>
<keyword evidence="1" id="KW-0812">Transmembrane</keyword>
<protein>
    <submittedName>
        <fullName evidence="2">Uncharacterized protein</fullName>
    </submittedName>
</protein>
<dbReference type="EMBL" id="FNYK01000029">
    <property type="protein sequence ID" value="SEI86132.1"/>
    <property type="molecule type" value="Genomic_DNA"/>
</dbReference>
<accession>A0A1H6UE77</accession>
<reference evidence="3" key="1">
    <citation type="submission" date="2016-10" db="EMBL/GenBank/DDBJ databases">
        <authorList>
            <person name="Varghese N."/>
        </authorList>
    </citation>
    <scope>NUCLEOTIDE SEQUENCE [LARGE SCALE GENOMIC DNA]</scope>
    <source>
        <strain evidence="3">DSM 20406</strain>
    </source>
</reference>
<feature type="transmembrane region" description="Helical" evidence="1">
    <location>
        <begin position="18"/>
        <end position="41"/>
    </location>
</feature>
<name>A0A1H6UE77_9FIRM</name>
<organism evidence="2 3">
    <name type="scientific">Sharpea azabuensis</name>
    <dbReference type="NCBI Taxonomy" id="322505"/>
    <lineage>
        <taxon>Bacteria</taxon>
        <taxon>Bacillati</taxon>
        <taxon>Bacillota</taxon>
        <taxon>Erysipelotrichia</taxon>
        <taxon>Erysipelotrichales</taxon>
        <taxon>Coprobacillaceae</taxon>
        <taxon>Sharpea</taxon>
    </lineage>
</organism>
<keyword evidence="1" id="KW-0472">Membrane</keyword>
<keyword evidence="3" id="KW-1185">Reference proteome</keyword>
<dbReference type="GeneID" id="54120283"/>
<dbReference type="Proteomes" id="UP000183028">
    <property type="component" value="Unassembled WGS sequence"/>
</dbReference>
<proteinExistence type="predicted"/>
<gene>
    <name evidence="2" type="ORF">SAMN04487834_102915</name>
</gene>